<dbReference type="SFLD" id="SFLDG01066">
    <property type="entry name" value="organic_radical-activating_enz"/>
    <property type="match status" value="1"/>
</dbReference>
<dbReference type="PROSITE" id="PS51918">
    <property type="entry name" value="RADICAL_SAM"/>
    <property type="match status" value="1"/>
</dbReference>
<reference evidence="10 11" key="1">
    <citation type="submission" date="2019-05" db="EMBL/GenBank/DDBJ databases">
        <title>Complete genome sequencing of Anaerostipes rhamnosivorans.</title>
        <authorList>
            <person name="Bui T.P.N."/>
            <person name="de Vos W.M."/>
        </authorList>
    </citation>
    <scope>NUCLEOTIDE SEQUENCE [LARGE SCALE GENOMIC DNA]</scope>
    <source>
        <strain evidence="10 11">1y2</strain>
    </source>
</reference>
<keyword evidence="10" id="KW-0670">Pyruvate</keyword>
<protein>
    <submittedName>
        <fullName evidence="10">Pyruvate formate-lyase activating enzyme</fullName>
        <ecNumber evidence="10">1.97.1.4</ecNumber>
    </submittedName>
</protein>
<dbReference type="RefSeq" id="WP_137327622.1">
    <property type="nucleotide sequence ID" value="NZ_CP040058.1"/>
</dbReference>
<proteinExistence type="inferred from homology"/>
<dbReference type="OrthoDB" id="9782387at2"/>
<evidence type="ECO:0000256" key="2">
    <source>
        <dbReference type="ARBA" id="ARBA00009777"/>
    </source>
</evidence>
<keyword evidence="3" id="KW-0004">4Fe-4S</keyword>
<dbReference type="PIRSF" id="PIRSF000371">
    <property type="entry name" value="PFL_act_enz"/>
    <property type="match status" value="1"/>
</dbReference>
<evidence type="ECO:0000256" key="7">
    <source>
        <dbReference type="ARBA" id="ARBA00023004"/>
    </source>
</evidence>
<dbReference type="SFLD" id="SFLDS00029">
    <property type="entry name" value="Radical_SAM"/>
    <property type="match status" value="1"/>
</dbReference>
<dbReference type="GO" id="GO:0046872">
    <property type="term" value="F:metal ion binding"/>
    <property type="evidence" value="ECO:0007669"/>
    <property type="project" value="UniProtKB-KW"/>
</dbReference>
<dbReference type="Proteomes" id="UP000298653">
    <property type="component" value="Chromosome"/>
</dbReference>
<accession>A0A4P8I9G3</accession>
<gene>
    <name evidence="10" type="ORF">AR1Y2_0582</name>
</gene>
<keyword evidence="10" id="KW-0456">Lyase</keyword>
<comment type="cofactor">
    <cofactor evidence="1">
        <name>[4Fe-4S] cluster</name>
        <dbReference type="ChEBI" id="CHEBI:49883"/>
    </cofactor>
</comment>
<evidence type="ECO:0000313" key="11">
    <source>
        <dbReference type="Proteomes" id="UP000298653"/>
    </source>
</evidence>
<dbReference type="NCBIfam" id="TIGR02494">
    <property type="entry name" value="PFLE_PFLC"/>
    <property type="match status" value="1"/>
</dbReference>
<dbReference type="InterPro" id="IPR001989">
    <property type="entry name" value="Radical_activat_CS"/>
</dbReference>
<evidence type="ECO:0000256" key="6">
    <source>
        <dbReference type="ARBA" id="ARBA00023002"/>
    </source>
</evidence>
<organism evidence="10 11">
    <name type="scientific">Anaerostipes rhamnosivorans</name>
    <dbReference type="NCBI Taxonomy" id="1229621"/>
    <lineage>
        <taxon>Bacteria</taxon>
        <taxon>Bacillati</taxon>
        <taxon>Bacillota</taxon>
        <taxon>Clostridia</taxon>
        <taxon>Lachnospirales</taxon>
        <taxon>Lachnospiraceae</taxon>
        <taxon>Anaerostipes</taxon>
    </lineage>
</organism>
<evidence type="ECO:0000256" key="5">
    <source>
        <dbReference type="ARBA" id="ARBA00022723"/>
    </source>
</evidence>
<dbReference type="EC" id="1.97.1.4" evidence="10"/>
<dbReference type="PROSITE" id="PS01087">
    <property type="entry name" value="RADICAL_ACTIVATING"/>
    <property type="match status" value="1"/>
</dbReference>
<keyword evidence="7" id="KW-0408">Iron</keyword>
<dbReference type="CDD" id="cd01335">
    <property type="entry name" value="Radical_SAM"/>
    <property type="match status" value="1"/>
</dbReference>
<dbReference type="SUPFAM" id="SSF54862">
    <property type="entry name" value="4Fe-4S ferredoxins"/>
    <property type="match status" value="1"/>
</dbReference>
<dbReference type="AlphaFoldDB" id="A0A4P8I9G3"/>
<name>A0A4P8I9G3_9FIRM</name>
<dbReference type="Gene3D" id="3.20.20.70">
    <property type="entry name" value="Aldolase class I"/>
    <property type="match status" value="1"/>
</dbReference>
<feature type="domain" description="Radical SAM core" evidence="9">
    <location>
        <begin position="18"/>
        <end position="291"/>
    </location>
</feature>
<dbReference type="GO" id="GO:0016829">
    <property type="term" value="F:lyase activity"/>
    <property type="evidence" value="ECO:0007669"/>
    <property type="project" value="UniProtKB-KW"/>
</dbReference>
<keyword evidence="6 10" id="KW-0560">Oxidoreductase</keyword>
<keyword evidence="5" id="KW-0479">Metal-binding</keyword>
<dbReference type="SUPFAM" id="SSF102114">
    <property type="entry name" value="Radical SAM enzymes"/>
    <property type="match status" value="1"/>
</dbReference>
<keyword evidence="8" id="KW-0411">Iron-sulfur</keyword>
<evidence type="ECO:0000256" key="1">
    <source>
        <dbReference type="ARBA" id="ARBA00001966"/>
    </source>
</evidence>
<evidence type="ECO:0000313" key="10">
    <source>
        <dbReference type="EMBL" id="QCP34036.1"/>
    </source>
</evidence>
<sequence length="291" mass="33288">MKKEIKGLVFGIQHFSIHDGEGIRSNVFLKGCPLRCLWCHNPEGISTRMELQYFENRCRRCGRCREVFKDLKAVSGEPDSIKERFAENCPYGALELVGSYMTADEVLYEVREDQAFFCTSGGGITLSGGEPMMQTDFALELLKKSKEAGLSTAMETSGYSDQKNYERIYPYVDEFLWDFKETDRRRHKELTGADNRRILDNLKFLCEKGASVTLRCPVIPGANDTKEHFQGIADLLNRMDGLNGWELMPYHCLGTAKEKRLGESNGREFSVPSQETVSQWKEKIIKYQRKA</sequence>
<dbReference type="InterPro" id="IPR034457">
    <property type="entry name" value="Organic_radical-activating"/>
</dbReference>
<dbReference type="SFLD" id="SFLDG01118">
    <property type="entry name" value="activating_enzymes__group_2"/>
    <property type="match status" value="1"/>
</dbReference>
<dbReference type="PANTHER" id="PTHR30352:SF4">
    <property type="entry name" value="PYRUVATE FORMATE-LYASE 2-ACTIVATING ENZYME"/>
    <property type="match status" value="1"/>
</dbReference>
<keyword evidence="4" id="KW-0949">S-adenosyl-L-methionine</keyword>
<evidence type="ECO:0000259" key="9">
    <source>
        <dbReference type="PROSITE" id="PS51918"/>
    </source>
</evidence>
<dbReference type="GO" id="GO:0051539">
    <property type="term" value="F:4 iron, 4 sulfur cluster binding"/>
    <property type="evidence" value="ECO:0007669"/>
    <property type="project" value="UniProtKB-KW"/>
</dbReference>
<evidence type="ECO:0000256" key="8">
    <source>
        <dbReference type="ARBA" id="ARBA00023014"/>
    </source>
</evidence>
<dbReference type="PANTHER" id="PTHR30352">
    <property type="entry name" value="PYRUVATE FORMATE-LYASE-ACTIVATING ENZYME"/>
    <property type="match status" value="1"/>
</dbReference>
<dbReference type="InterPro" id="IPR007197">
    <property type="entry name" value="rSAM"/>
</dbReference>
<dbReference type="InterPro" id="IPR013785">
    <property type="entry name" value="Aldolase_TIM"/>
</dbReference>
<dbReference type="InterPro" id="IPR040074">
    <property type="entry name" value="BssD/PflA/YjjW"/>
</dbReference>
<evidence type="ECO:0000256" key="3">
    <source>
        <dbReference type="ARBA" id="ARBA00022485"/>
    </source>
</evidence>
<keyword evidence="11" id="KW-1185">Reference proteome</keyword>
<dbReference type="KEGG" id="arf:AR1Y2_0582"/>
<dbReference type="EMBL" id="CP040058">
    <property type="protein sequence ID" value="QCP34036.1"/>
    <property type="molecule type" value="Genomic_DNA"/>
</dbReference>
<dbReference type="InterPro" id="IPR058240">
    <property type="entry name" value="rSAM_sf"/>
</dbReference>
<dbReference type="InterPro" id="IPR012839">
    <property type="entry name" value="Organic_radical_activase"/>
</dbReference>
<comment type="similarity">
    <text evidence="2">Belongs to the organic radical-activating enzymes family.</text>
</comment>
<dbReference type="GO" id="GO:0043365">
    <property type="term" value="F:[formate-C-acetyltransferase]-activating enzyme activity"/>
    <property type="evidence" value="ECO:0007669"/>
    <property type="project" value="UniProtKB-EC"/>
</dbReference>
<dbReference type="Pfam" id="PF04055">
    <property type="entry name" value="Radical_SAM"/>
    <property type="match status" value="1"/>
</dbReference>
<evidence type="ECO:0000256" key="4">
    <source>
        <dbReference type="ARBA" id="ARBA00022691"/>
    </source>
</evidence>